<organism evidence="7 8">
    <name type="scientific">Pontibacter rugosus</name>
    <dbReference type="NCBI Taxonomy" id="1745966"/>
    <lineage>
        <taxon>Bacteria</taxon>
        <taxon>Pseudomonadati</taxon>
        <taxon>Bacteroidota</taxon>
        <taxon>Cytophagia</taxon>
        <taxon>Cytophagales</taxon>
        <taxon>Hymenobacteraceae</taxon>
        <taxon>Pontibacter</taxon>
    </lineage>
</organism>
<comment type="similarity">
    <text evidence="6">Belongs to the Vsr family.</text>
</comment>
<keyword evidence="3" id="KW-0227">DNA damage</keyword>
<evidence type="ECO:0000256" key="3">
    <source>
        <dbReference type="ARBA" id="ARBA00022763"/>
    </source>
</evidence>
<keyword evidence="8" id="KW-1185">Reference proteome</keyword>
<dbReference type="SUPFAM" id="SSF52980">
    <property type="entry name" value="Restriction endonuclease-like"/>
    <property type="match status" value="1"/>
</dbReference>
<accession>A0ABW3SUL8</accession>
<dbReference type="RefSeq" id="WP_377532503.1">
    <property type="nucleotide sequence ID" value="NZ_JBHTLD010000315.1"/>
</dbReference>
<dbReference type="NCBIfam" id="TIGR00632">
    <property type="entry name" value="vsr"/>
    <property type="match status" value="1"/>
</dbReference>
<evidence type="ECO:0000256" key="6">
    <source>
        <dbReference type="ARBA" id="ARBA00029466"/>
    </source>
</evidence>
<dbReference type="EMBL" id="JBHTLD010000315">
    <property type="protein sequence ID" value="MFD1188604.1"/>
    <property type="molecule type" value="Genomic_DNA"/>
</dbReference>
<evidence type="ECO:0000256" key="2">
    <source>
        <dbReference type="ARBA" id="ARBA00022759"/>
    </source>
</evidence>
<dbReference type="GO" id="GO:0004519">
    <property type="term" value="F:endonuclease activity"/>
    <property type="evidence" value="ECO:0007669"/>
    <property type="project" value="UniProtKB-KW"/>
</dbReference>
<gene>
    <name evidence="7" type="ORF">ACFQ2O_20525</name>
</gene>
<dbReference type="InterPro" id="IPR004603">
    <property type="entry name" value="DNA_mismatch_endonuc_vsr"/>
</dbReference>
<keyword evidence="1" id="KW-0540">Nuclease</keyword>
<evidence type="ECO:0000256" key="5">
    <source>
        <dbReference type="ARBA" id="ARBA00023204"/>
    </source>
</evidence>
<dbReference type="CDD" id="cd00221">
    <property type="entry name" value="Vsr"/>
    <property type="match status" value="1"/>
</dbReference>
<evidence type="ECO:0000256" key="1">
    <source>
        <dbReference type="ARBA" id="ARBA00022722"/>
    </source>
</evidence>
<protein>
    <submittedName>
        <fullName evidence="7">Very short patch repair endonuclease</fullName>
    </submittedName>
</protein>
<keyword evidence="2 7" id="KW-0255">Endonuclease</keyword>
<dbReference type="Proteomes" id="UP001597094">
    <property type="component" value="Unassembled WGS sequence"/>
</dbReference>
<proteinExistence type="inferred from homology"/>
<dbReference type="Gene3D" id="3.40.960.10">
    <property type="entry name" value="VSR Endonuclease"/>
    <property type="match status" value="1"/>
</dbReference>
<dbReference type="Pfam" id="PF03852">
    <property type="entry name" value="Vsr"/>
    <property type="match status" value="1"/>
</dbReference>
<sequence>MALAKKKSSKYKIAKAPLTAQEKISRYMRGNKGKNTKPELTLRRALWQAGLRGYRVHWPKAPGKPDICFPGRRLAVFVHGCFWHRCPYCQPSFPKTNLLFWQDKFDKNQARDARYKQLYSKAGWQRVVVWECQLQQRLPSIVRMIQELHQGVPASWQVAA</sequence>
<evidence type="ECO:0000256" key="4">
    <source>
        <dbReference type="ARBA" id="ARBA00022801"/>
    </source>
</evidence>
<keyword evidence="4" id="KW-0378">Hydrolase</keyword>
<evidence type="ECO:0000313" key="7">
    <source>
        <dbReference type="EMBL" id="MFD1188604.1"/>
    </source>
</evidence>
<name>A0ABW3SUL8_9BACT</name>
<comment type="caution">
    <text evidence="7">The sequence shown here is derived from an EMBL/GenBank/DDBJ whole genome shotgun (WGS) entry which is preliminary data.</text>
</comment>
<keyword evidence="5" id="KW-0234">DNA repair</keyword>
<dbReference type="InterPro" id="IPR011335">
    <property type="entry name" value="Restrct_endonuc-II-like"/>
</dbReference>
<evidence type="ECO:0000313" key="8">
    <source>
        <dbReference type="Proteomes" id="UP001597094"/>
    </source>
</evidence>
<reference evidence="8" key="1">
    <citation type="journal article" date="2019" name="Int. J. Syst. Evol. Microbiol.">
        <title>The Global Catalogue of Microorganisms (GCM) 10K type strain sequencing project: providing services to taxonomists for standard genome sequencing and annotation.</title>
        <authorList>
            <consortium name="The Broad Institute Genomics Platform"/>
            <consortium name="The Broad Institute Genome Sequencing Center for Infectious Disease"/>
            <person name="Wu L."/>
            <person name="Ma J."/>
        </authorList>
    </citation>
    <scope>NUCLEOTIDE SEQUENCE [LARGE SCALE GENOMIC DNA]</scope>
    <source>
        <strain evidence="8">JCM 31319</strain>
    </source>
</reference>